<dbReference type="Pfam" id="PF13441">
    <property type="entry name" value="Gly-zipper_YMGG"/>
    <property type="match status" value="1"/>
</dbReference>
<feature type="domain" description="OmpA-like" evidence="5">
    <location>
        <begin position="98"/>
        <end position="215"/>
    </location>
</feature>
<evidence type="ECO:0000259" key="5">
    <source>
        <dbReference type="PROSITE" id="PS51123"/>
    </source>
</evidence>
<proteinExistence type="predicted"/>
<dbReference type="CDD" id="cd07185">
    <property type="entry name" value="OmpA_C-like"/>
    <property type="match status" value="1"/>
</dbReference>
<dbReference type="InterPro" id="IPR006665">
    <property type="entry name" value="OmpA-like"/>
</dbReference>
<name>A0A1B8QE71_9GAMM</name>
<evidence type="ECO:0000256" key="1">
    <source>
        <dbReference type="ARBA" id="ARBA00004442"/>
    </source>
</evidence>
<dbReference type="PANTHER" id="PTHR30329:SF21">
    <property type="entry name" value="LIPOPROTEIN YIAD-RELATED"/>
    <property type="match status" value="1"/>
</dbReference>
<dbReference type="InterPro" id="IPR036737">
    <property type="entry name" value="OmpA-like_sf"/>
</dbReference>
<comment type="caution">
    <text evidence="6">The sequence shown here is derived from an EMBL/GenBank/DDBJ whole genome shotgun (WGS) entry which is preliminary data.</text>
</comment>
<dbReference type="OrthoDB" id="9782229at2"/>
<dbReference type="Proteomes" id="UP000092508">
    <property type="component" value="Unassembled WGS sequence"/>
</dbReference>
<dbReference type="Pfam" id="PF00691">
    <property type="entry name" value="OmpA"/>
    <property type="match status" value="1"/>
</dbReference>
<dbReference type="InterPro" id="IPR006664">
    <property type="entry name" value="OMP_bac"/>
</dbReference>
<sequence length="216" mass="22649">MRKQILTAGLASAILVTGCATDPNTGQQTMNKTATGGLLGAAAGAAISKATGGDKTGRDAAIGAVVGSGIGYYMEQQEAKLRQQTAGTGITVTRDPNTNNINMVMPEAITFNKAQSNIMPQFYNTLDKVASTLAEYNRTTVTVKGHASAEGNPSFNQQLSQNRANAVAQYLAQRGVASNRIQAIGYGISQPIADNSTEAGRMQNRRVEITINAPQN</sequence>
<dbReference type="PRINTS" id="PR01023">
    <property type="entry name" value="NAFLGMOTY"/>
</dbReference>
<dbReference type="AlphaFoldDB" id="A0A1B8QE71"/>
<dbReference type="PANTHER" id="PTHR30329">
    <property type="entry name" value="STATOR ELEMENT OF FLAGELLAR MOTOR COMPLEX"/>
    <property type="match status" value="1"/>
</dbReference>
<dbReference type="SUPFAM" id="SSF103088">
    <property type="entry name" value="OmpA-like"/>
    <property type="match status" value="1"/>
</dbReference>
<evidence type="ECO:0000256" key="4">
    <source>
        <dbReference type="PROSITE-ProRule" id="PRU00473"/>
    </source>
</evidence>
<keyword evidence="3" id="KW-0998">Cell outer membrane</keyword>
<dbReference type="PRINTS" id="PR01021">
    <property type="entry name" value="OMPADOMAIN"/>
</dbReference>
<dbReference type="EMBL" id="LZMZ01000009">
    <property type="protein sequence ID" value="OBX79942.1"/>
    <property type="molecule type" value="Genomic_DNA"/>
</dbReference>
<evidence type="ECO:0000313" key="7">
    <source>
        <dbReference type="Proteomes" id="UP000092508"/>
    </source>
</evidence>
<dbReference type="RefSeq" id="WP_067235441.1">
    <property type="nucleotide sequence ID" value="NZ_CP171125.1"/>
</dbReference>
<reference evidence="6 7" key="1">
    <citation type="submission" date="2016-06" db="EMBL/GenBank/DDBJ databases">
        <title>Draft genome of Moraxella atlantae CCUG 66109.</title>
        <authorList>
            <person name="Salva-Serra F."/>
            <person name="Engstrom-Jakobsson H."/>
            <person name="Thorell K."/>
            <person name="Gonzales-Siles L."/>
            <person name="Karlsson R."/>
            <person name="Boulund F."/>
            <person name="Engstrand L."/>
            <person name="Kristiansson E."/>
            <person name="Moore E."/>
        </authorList>
    </citation>
    <scope>NUCLEOTIDE SEQUENCE [LARGE SCALE GENOMIC DNA]</scope>
    <source>
        <strain evidence="6 7">CCUG 66109</strain>
    </source>
</reference>
<dbReference type="InterPro" id="IPR027367">
    <property type="entry name" value="Gly-zipper_YMGG"/>
</dbReference>
<accession>A0A1B8QE71</accession>
<dbReference type="PROSITE" id="PS51123">
    <property type="entry name" value="OMPA_2"/>
    <property type="match status" value="1"/>
</dbReference>
<protein>
    <recommendedName>
        <fullName evidence="5">OmpA-like domain-containing protein</fullName>
    </recommendedName>
</protein>
<dbReference type="PROSITE" id="PS51257">
    <property type="entry name" value="PROKAR_LIPOPROTEIN"/>
    <property type="match status" value="1"/>
</dbReference>
<gene>
    <name evidence="6" type="ORF">A9308_04850</name>
</gene>
<evidence type="ECO:0000313" key="6">
    <source>
        <dbReference type="EMBL" id="OBX79942.1"/>
    </source>
</evidence>
<evidence type="ECO:0000256" key="3">
    <source>
        <dbReference type="ARBA" id="ARBA00023237"/>
    </source>
</evidence>
<dbReference type="InterPro" id="IPR050330">
    <property type="entry name" value="Bact_OuterMem_StrucFunc"/>
</dbReference>
<dbReference type="Gene3D" id="3.30.1330.60">
    <property type="entry name" value="OmpA-like domain"/>
    <property type="match status" value="1"/>
</dbReference>
<dbReference type="STRING" id="34059.A9308_04850"/>
<evidence type="ECO:0000256" key="2">
    <source>
        <dbReference type="ARBA" id="ARBA00023136"/>
    </source>
</evidence>
<keyword evidence="2 4" id="KW-0472">Membrane</keyword>
<dbReference type="GO" id="GO:0009279">
    <property type="term" value="C:cell outer membrane"/>
    <property type="evidence" value="ECO:0007669"/>
    <property type="project" value="UniProtKB-SubCell"/>
</dbReference>
<organism evidence="6 7">
    <name type="scientific">Faucicola atlantae</name>
    <dbReference type="NCBI Taxonomy" id="34059"/>
    <lineage>
        <taxon>Bacteria</taxon>
        <taxon>Pseudomonadati</taxon>
        <taxon>Pseudomonadota</taxon>
        <taxon>Gammaproteobacteria</taxon>
        <taxon>Moraxellales</taxon>
        <taxon>Moraxellaceae</taxon>
        <taxon>Faucicola</taxon>
    </lineage>
</organism>
<comment type="subcellular location">
    <subcellularLocation>
        <location evidence="1">Cell outer membrane</location>
    </subcellularLocation>
</comment>